<evidence type="ECO:0000313" key="1">
    <source>
        <dbReference type="EMBL" id="KAF1930356.1"/>
    </source>
</evidence>
<name>A0A6A5RVQ0_9PLEO</name>
<dbReference type="AlphaFoldDB" id="A0A6A5RVQ0"/>
<dbReference type="RefSeq" id="XP_033450604.1">
    <property type="nucleotide sequence ID" value="XM_033589762.1"/>
</dbReference>
<dbReference type="GeneID" id="54347410"/>
<keyword evidence="2" id="KW-1185">Reference proteome</keyword>
<reference evidence="1" key="1">
    <citation type="journal article" date="2020" name="Stud. Mycol.">
        <title>101 Dothideomycetes genomes: a test case for predicting lifestyles and emergence of pathogens.</title>
        <authorList>
            <person name="Haridas S."/>
            <person name="Albert R."/>
            <person name="Binder M."/>
            <person name="Bloem J."/>
            <person name="Labutti K."/>
            <person name="Salamov A."/>
            <person name="Andreopoulos B."/>
            <person name="Baker S."/>
            <person name="Barry K."/>
            <person name="Bills G."/>
            <person name="Bluhm B."/>
            <person name="Cannon C."/>
            <person name="Castanera R."/>
            <person name="Culley D."/>
            <person name="Daum C."/>
            <person name="Ezra D."/>
            <person name="Gonzalez J."/>
            <person name="Henrissat B."/>
            <person name="Kuo A."/>
            <person name="Liang C."/>
            <person name="Lipzen A."/>
            <person name="Lutzoni F."/>
            <person name="Magnuson J."/>
            <person name="Mondo S."/>
            <person name="Nolan M."/>
            <person name="Ohm R."/>
            <person name="Pangilinan J."/>
            <person name="Park H.-J."/>
            <person name="Ramirez L."/>
            <person name="Alfaro M."/>
            <person name="Sun H."/>
            <person name="Tritt A."/>
            <person name="Yoshinaga Y."/>
            <person name="Zwiers L.-H."/>
            <person name="Turgeon B."/>
            <person name="Goodwin S."/>
            <person name="Spatafora J."/>
            <person name="Crous P."/>
            <person name="Grigoriev I."/>
        </authorList>
    </citation>
    <scope>NUCLEOTIDE SEQUENCE</scope>
    <source>
        <strain evidence="1">CBS 183.55</strain>
    </source>
</reference>
<protein>
    <submittedName>
        <fullName evidence="1">Uncharacterized protein</fullName>
    </submittedName>
</protein>
<evidence type="ECO:0000313" key="2">
    <source>
        <dbReference type="Proteomes" id="UP000800082"/>
    </source>
</evidence>
<proteinExistence type="predicted"/>
<organism evidence="1 2">
    <name type="scientific">Didymella exigua CBS 183.55</name>
    <dbReference type="NCBI Taxonomy" id="1150837"/>
    <lineage>
        <taxon>Eukaryota</taxon>
        <taxon>Fungi</taxon>
        <taxon>Dikarya</taxon>
        <taxon>Ascomycota</taxon>
        <taxon>Pezizomycotina</taxon>
        <taxon>Dothideomycetes</taxon>
        <taxon>Pleosporomycetidae</taxon>
        <taxon>Pleosporales</taxon>
        <taxon>Pleosporineae</taxon>
        <taxon>Didymellaceae</taxon>
        <taxon>Didymella</taxon>
    </lineage>
</organism>
<dbReference type="EMBL" id="ML978963">
    <property type="protein sequence ID" value="KAF1930356.1"/>
    <property type="molecule type" value="Genomic_DNA"/>
</dbReference>
<dbReference type="Proteomes" id="UP000800082">
    <property type="component" value="Unassembled WGS sequence"/>
</dbReference>
<gene>
    <name evidence="1" type="ORF">M421DRAFT_372256</name>
</gene>
<accession>A0A6A5RVQ0</accession>
<sequence>MIFKCSYTRQNLSDEPSPPVPRSRAYTPGAVKLLHRLQDSRTSTLNTSPYRGCANGIRLRAKLDNGTARTMRLCAACRDRPQAIASDMMYLPLAPYVIACERCWIRLFDSSLSITLTADGNQSIYVEKFSAFQETLHFSGRSFIFLDRSGGGRPTSLLPQI</sequence>